<dbReference type="SUPFAM" id="SSF52172">
    <property type="entry name" value="CheY-like"/>
    <property type="match status" value="1"/>
</dbReference>
<dbReference type="EMBL" id="CP003051">
    <property type="protein sequence ID" value="AGA89465.1"/>
    <property type="molecule type" value="Genomic_DNA"/>
</dbReference>
<dbReference type="SUPFAM" id="SSF55785">
    <property type="entry name" value="PYP-like sensor domain (PAS domain)"/>
    <property type="match status" value="3"/>
</dbReference>
<dbReference type="CDD" id="cd00130">
    <property type="entry name" value="PAS"/>
    <property type="match status" value="2"/>
</dbReference>
<dbReference type="SMART" id="SM00091">
    <property type="entry name" value="PAS"/>
    <property type="match status" value="3"/>
</dbReference>
<dbReference type="InterPro" id="IPR036641">
    <property type="entry name" value="HPT_dom_sf"/>
</dbReference>
<dbReference type="RefSeq" id="WP_015279612.1">
    <property type="nucleotide sequence ID" value="NC_019940.1"/>
</dbReference>
<dbReference type="InterPro" id="IPR001610">
    <property type="entry name" value="PAC"/>
</dbReference>
<dbReference type="InterPro" id="IPR013767">
    <property type="entry name" value="PAS_fold"/>
</dbReference>
<dbReference type="PROSITE" id="PS50110">
    <property type="entry name" value="RESPONSE_REGULATORY"/>
    <property type="match status" value="1"/>
</dbReference>
<dbReference type="PATRIC" id="fig|765912.4.peg.606"/>
<evidence type="ECO:0000256" key="14">
    <source>
        <dbReference type="PROSITE-ProRule" id="PRU00169"/>
    </source>
</evidence>
<feature type="domain" description="Response regulatory" evidence="17">
    <location>
        <begin position="1178"/>
        <end position="1295"/>
    </location>
</feature>
<keyword evidence="15" id="KW-0812">Transmembrane</keyword>
<evidence type="ECO:0000256" key="2">
    <source>
        <dbReference type="ARBA" id="ARBA00012438"/>
    </source>
</evidence>
<dbReference type="PRINTS" id="PR00344">
    <property type="entry name" value="BCTRLSENSOR"/>
</dbReference>
<dbReference type="InterPro" id="IPR003661">
    <property type="entry name" value="HisK_dim/P_dom"/>
</dbReference>
<dbReference type="PROSITE" id="PS50112">
    <property type="entry name" value="PAS"/>
    <property type="match status" value="2"/>
</dbReference>
<dbReference type="Pfam" id="PF01627">
    <property type="entry name" value="Hpt"/>
    <property type="match status" value="1"/>
</dbReference>
<dbReference type="FunFam" id="3.30.450.20:FF:000060">
    <property type="entry name" value="Sensor protein FixL"/>
    <property type="match status" value="1"/>
</dbReference>
<evidence type="ECO:0000259" key="19">
    <source>
        <dbReference type="PROSITE" id="PS50113"/>
    </source>
</evidence>
<dbReference type="EC" id="2.7.13.3" evidence="2"/>
<dbReference type="InterPro" id="IPR008207">
    <property type="entry name" value="Sig_transdc_His_kin_Hpt_dom"/>
</dbReference>
<dbReference type="InterPro" id="IPR004358">
    <property type="entry name" value="Sig_transdc_His_kin-like_C"/>
</dbReference>
<dbReference type="GO" id="GO:0000155">
    <property type="term" value="F:phosphorelay sensor kinase activity"/>
    <property type="evidence" value="ECO:0007669"/>
    <property type="project" value="InterPro"/>
</dbReference>
<evidence type="ECO:0000313" key="22">
    <source>
        <dbReference type="Proteomes" id="UP000010816"/>
    </source>
</evidence>
<feature type="domain" description="HPt" evidence="20">
    <location>
        <begin position="1332"/>
        <end position="1432"/>
    </location>
</feature>
<evidence type="ECO:0000256" key="10">
    <source>
        <dbReference type="ARBA" id="ARBA00064003"/>
    </source>
</evidence>
<dbReference type="FunFam" id="1.10.287.130:FF:000002">
    <property type="entry name" value="Two-component osmosensing histidine kinase"/>
    <property type="match status" value="1"/>
</dbReference>
<keyword evidence="4" id="KW-0808">Transferase</keyword>
<dbReference type="HOGENOM" id="CLU_252007_0_0_6"/>
<dbReference type="CDD" id="cd17546">
    <property type="entry name" value="REC_hyHK_CKI1_RcsC-like"/>
    <property type="match status" value="1"/>
</dbReference>
<comment type="catalytic activity">
    <reaction evidence="1">
        <text>ATP + protein L-histidine = ADP + protein N-phospho-L-histidine.</text>
        <dbReference type="EC" id="2.7.13.3"/>
    </reaction>
</comment>
<dbReference type="SUPFAM" id="SSF47384">
    <property type="entry name" value="Homodimeric domain of signal transducing histidine kinase"/>
    <property type="match status" value="1"/>
</dbReference>
<evidence type="ECO:0000259" key="16">
    <source>
        <dbReference type="PROSITE" id="PS50109"/>
    </source>
</evidence>
<dbReference type="Gene3D" id="3.30.450.20">
    <property type="entry name" value="PAS domain"/>
    <property type="match status" value="3"/>
</dbReference>
<dbReference type="SUPFAM" id="SSF47226">
    <property type="entry name" value="Histidine-containing phosphotransfer domain, HPT domain"/>
    <property type="match status" value="1"/>
</dbReference>
<feature type="transmembrane region" description="Helical" evidence="15">
    <location>
        <begin position="334"/>
        <end position="358"/>
    </location>
</feature>
<dbReference type="InterPro" id="IPR011006">
    <property type="entry name" value="CheY-like_superfamily"/>
</dbReference>
<dbReference type="eggNOG" id="COG0784">
    <property type="taxonomic scope" value="Bacteria"/>
</dbReference>
<evidence type="ECO:0000256" key="15">
    <source>
        <dbReference type="SAM" id="Phobius"/>
    </source>
</evidence>
<feature type="transmembrane region" description="Helical" evidence="15">
    <location>
        <begin position="6"/>
        <end position="27"/>
    </location>
</feature>
<dbReference type="GO" id="GO:0006355">
    <property type="term" value="P:regulation of DNA-templated transcription"/>
    <property type="evidence" value="ECO:0007669"/>
    <property type="project" value="InterPro"/>
</dbReference>
<evidence type="ECO:0000256" key="11">
    <source>
        <dbReference type="ARBA" id="ARBA00068150"/>
    </source>
</evidence>
<dbReference type="Proteomes" id="UP000010816">
    <property type="component" value="Chromosome"/>
</dbReference>
<dbReference type="Pfam" id="PF02518">
    <property type="entry name" value="HATPase_c"/>
    <property type="match status" value="1"/>
</dbReference>
<dbReference type="PROSITE" id="PS50113">
    <property type="entry name" value="PAC"/>
    <property type="match status" value="1"/>
</dbReference>
<dbReference type="SMART" id="SM00388">
    <property type="entry name" value="HisKA"/>
    <property type="match status" value="1"/>
</dbReference>
<feature type="modified residue" description="4-aspartylphosphate" evidence="14">
    <location>
        <position position="1227"/>
    </location>
</feature>
<dbReference type="Pfam" id="PF08448">
    <property type="entry name" value="PAS_4"/>
    <property type="match status" value="1"/>
</dbReference>
<feature type="modified residue" description="Phosphohistidine" evidence="13">
    <location>
        <position position="1371"/>
    </location>
</feature>
<dbReference type="SMART" id="SM00086">
    <property type="entry name" value="PAC"/>
    <property type="match status" value="3"/>
</dbReference>
<dbReference type="PROSITE" id="PS50109">
    <property type="entry name" value="HIS_KIN"/>
    <property type="match status" value="1"/>
</dbReference>
<gene>
    <name evidence="21" type="ORF">Thimo_0624</name>
</gene>
<dbReference type="GO" id="GO:0005886">
    <property type="term" value="C:plasma membrane"/>
    <property type="evidence" value="ECO:0007669"/>
    <property type="project" value="UniProtKB-SubCell"/>
</dbReference>
<evidence type="ECO:0000256" key="8">
    <source>
        <dbReference type="ARBA" id="ARBA00023012"/>
    </source>
</evidence>
<dbReference type="Gene3D" id="3.40.50.2300">
    <property type="match status" value="1"/>
</dbReference>
<dbReference type="PANTHER" id="PTHR45339:SF5">
    <property type="entry name" value="HISTIDINE KINASE"/>
    <property type="match status" value="1"/>
</dbReference>
<dbReference type="InterPro" id="IPR001789">
    <property type="entry name" value="Sig_transdc_resp-reg_receiver"/>
</dbReference>
<evidence type="ECO:0000256" key="4">
    <source>
        <dbReference type="ARBA" id="ARBA00022679"/>
    </source>
</evidence>
<accession>L0GVT5</accession>
<evidence type="ECO:0000256" key="6">
    <source>
        <dbReference type="ARBA" id="ARBA00022777"/>
    </source>
</evidence>
<keyword evidence="7" id="KW-0067">ATP-binding</keyword>
<dbReference type="InterPro" id="IPR013656">
    <property type="entry name" value="PAS_4"/>
</dbReference>
<feature type="domain" description="PAS" evidence="18">
    <location>
        <begin position="662"/>
        <end position="685"/>
    </location>
</feature>
<evidence type="ECO:0000256" key="5">
    <source>
        <dbReference type="ARBA" id="ARBA00022741"/>
    </source>
</evidence>
<dbReference type="Pfam" id="PF13426">
    <property type="entry name" value="PAS_9"/>
    <property type="match status" value="1"/>
</dbReference>
<dbReference type="CDD" id="cd16922">
    <property type="entry name" value="HATPase_EvgS-ArcB-TorS-like"/>
    <property type="match status" value="1"/>
</dbReference>
<evidence type="ECO:0000259" key="17">
    <source>
        <dbReference type="PROSITE" id="PS50110"/>
    </source>
</evidence>
<evidence type="ECO:0000256" key="12">
    <source>
        <dbReference type="ARBA" id="ARBA00070616"/>
    </source>
</evidence>
<dbReference type="Gene3D" id="3.30.565.10">
    <property type="entry name" value="Histidine kinase-like ATPase, C-terminal domain"/>
    <property type="match status" value="1"/>
</dbReference>
<keyword evidence="8" id="KW-0902">Two-component regulatory system</keyword>
<dbReference type="Gene3D" id="1.10.287.130">
    <property type="match status" value="1"/>
</dbReference>
<dbReference type="eggNOG" id="COG2205">
    <property type="taxonomic scope" value="Bacteria"/>
</dbReference>
<dbReference type="Pfam" id="PF00989">
    <property type="entry name" value="PAS"/>
    <property type="match status" value="1"/>
</dbReference>
<keyword evidence="15" id="KW-0472">Membrane</keyword>
<keyword evidence="6" id="KW-0418">Kinase</keyword>
<evidence type="ECO:0000256" key="3">
    <source>
        <dbReference type="ARBA" id="ARBA00022553"/>
    </source>
</evidence>
<dbReference type="KEGG" id="tmb:Thimo_0624"/>
<dbReference type="SMART" id="SM00448">
    <property type="entry name" value="REC"/>
    <property type="match status" value="1"/>
</dbReference>
<reference evidence="21 22" key="1">
    <citation type="submission" date="2011-09" db="EMBL/GenBank/DDBJ databases">
        <title>Complete sequence of chromosome of Thioflavicoccus mobilis 8321.</title>
        <authorList>
            <consortium name="US DOE Joint Genome Institute"/>
            <person name="Lucas S."/>
            <person name="Han J."/>
            <person name="Lapidus A."/>
            <person name="Cheng J.-F."/>
            <person name="Goodwin L."/>
            <person name="Pitluck S."/>
            <person name="Peters L."/>
            <person name="Ovchinnikova G."/>
            <person name="Lu M."/>
            <person name="Detter J.C."/>
            <person name="Han C."/>
            <person name="Tapia R."/>
            <person name="Land M."/>
            <person name="Hauser L."/>
            <person name="Kyrpides N."/>
            <person name="Ivanova N."/>
            <person name="Pagani I."/>
            <person name="Vogl K."/>
            <person name="Liu Z."/>
            <person name="Imhoff J."/>
            <person name="Thiel V."/>
            <person name="Frigaard N.-U."/>
            <person name="Bryant D."/>
            <person name="Woyke T."/>
        </authorList>
    </citation>
    <scope>NUCLEOTIDE SEQUENCE [LARGE SCALE GENOMIC DNA]</scope>
    <source>
        <strain evidence="21 22">8321</strain>
    </source>
</reference>
<feature type="domain" description="PAS" evidence="18">
    <location>
        <begin position="368"/>
        <end position="421"/>
    </location>
</feature>
<dbReference type="NCBIfam" id="TIGR00229">
    <property type="entry name" value="sensory_box"/>
    <property type="match status" value="2"/>
</dbReference>
<evidence type="ECO:0000259" key="20">
    <source>
        <dbReference type="PROSITE" id="PS50894"/>
    </source>
</evidence>
<dbReference type="PANTHER" id="PTHR45339">
    <property type="entry name" value="HYBRID SIGNAL TRANSDUCTION HISTIDINE KINASE J"/>
    <property type="match status" value="1"/>
</dbReference>
<keyword evidence="3 14" id="KW-0597">Phosphoprotein</keyword>
<dbReference type="STRING" id="765912.Thimo_0624"/>
<dbReference type="Gene3D" id="1.20.120.160">
    <property type="entry name" value="HPT domain"/>
    <property type="match status" value="1"/>
</dbReference>
<dbReference type="InterPro" id="IPR000700">
    <property type="entry name" value="PAS-assoc_C"/>
</dbReference>
<keyword evidence="22" id="KW-1185">Reference proteome</keyword>
<dbReference type="Pfam" id="PF00512">
    <property type="entry name" value="HisKA"/>
    <property type="match status" value="1"/>
</dbReference>
<dbReference type="InterPro" id="IPR035965">
    <property type="entry name" value="PAS-like_dom_sf"/>
</dbReference>
<keyword evidence="5" id="KW-0547">Nucleotide-binding</keyword>
<keyword evidence="15" id="KW-1133">Transmembrane helix</keyword>
<dbReference type="InterPro" id="IPR003594">
    <property type="entry name" value="HATPase_dom"/>
</dbReference>
<dbReference type="eggNOG" id="COG2202">
    <property type="taxonomic scope" value="Bacteria"/>
</dbReference>
<dbReference type="SUPFAM" id="SSF55874">
    <property type="entry name" value="ATPase domain of HSP90 chaperone/DNA topoisomerase II/histidine kinase"/>
    <property type="match status" value="1"/>
</dbReference>
<comment type="function">
    <text evidence="9">Putative oxygen sensor; modulates the activity of FixJ, a transcriptional activator of nitrogen fixation fixK gene. FixL probably acts as a kinase that phosphorylates FixJ.</text>
</comment>
<dbReference type="eggNOG" id="COG2198">
    <property type="taxonomic scope" value="Bacteria"/>
</dbReference>
<evidence type="ECO:0000313" key="21">
    <source>
        <dbReference type="EMBL" id="AGA89465.1"/>
    </source>
</evidence>
<protein>
    <recommendedName>
        <fullName evidence="12">Sensor protein FixL</fullName>
        <ecNumber evidence="2">2.7.13.3</ecNumber>
    </recommendedName>
    <alternativeName>
        <fullName evidence="11">Sensory/regulatory protein RpfC</fullName>
    </alternativeName>
</protein>
<evidence type="ECO:0000259" key="18">
    <source>
        <dbReference type="PROSITE" id="PS50112"/>
    </source>
</evidence>
<evidence type="ECO:0000256" key="7">
    <source>
        <dbReference type="ARBA" id="ARBA00022840"/>
    </source>
</evidence>
<dbReference type="SMART" id="SM00387">
    <property type="entry name" value="HATPase_c"/>
    <property type="match status" value="1"/>
</dbReference>
<dbReference type="PROSITE" id="PS50894">
    <property type="entry name" value="HPT"/>
    <property type="match status" value="1"/>
</dbReference>
<sequence length="1438" mass="158261">MDPHQVLTVVAALAVVVLGAVIMVELIQQRVHARVDNTLQTLLEGADQALDIWARDHRLAALDLAQTPPVIDVAESLLQLPPEPRALLASPAQRKIRERFRFYLTRAHYRGFFIIGPGNINLASSSDNNVGTVNLLSEQPDVLATLWSGHAVVSRVQNSDVPLPEQTAGLSSEHNETIFVGAPIRDEAGEVIALLTLRFDPHANLFPLLRQGRLGKTGETYAFDRSGWFLTESRFEERLHRLGRLEPNEHSSLSLRVAEPAGAEVQGRDADPEALSAPLTLMAASAVRGETGSNLAGYRNYLGATVVGAWTWNEALGVALATEQQRAEVYGTFYLVRALVFSGVAVMALVILTLASVLTIGRQRLRAAEARLKAIVEGASDGILVTDARGRIESVNQAMERLFGYPKATMVGNNVSILMPQPDRENHDRYIERYRRTGEPHVIGIGRETEAQRADGSRFPIELAVNPIELDSGLYFAGILRDISARKEAERQLAAEQRFTRLVVDSLDAHIAVLDETGRIAFVNKAWRHFAADNGYSGDNAGLGVDYLAVTERARNTSTPEAEAVAQQLRRVLDGDLTAFSLEYPCPSKTEPRWFQMRATRFVHQGRPSIAISHMDITARVQAEEKLTREKEVAEAANEILRLTQSALDRSEIGEFWVNARDARLLRVNDRACRHLGYSREELLGMRVPDLAPDYPDRVFRNLLVREIRKQGWARLETRYRNKAGQLVPVEVIIMYREMGSDQDDILIAFVIDITDRKAAEAEIVQAREEAEAANRAKSVFLATMSHEIRTPLNGVVGTIDVLKYTSLDSHQRDLVHTARESALTLMRIIDDILDFSKIEAGRLALELRPFALEPLVEAVGNNLQPIAQDRGVELLLYCDPALPEVLGDAVRLKQILFNLAGNAIKFSGGTPHRSGRVLIRVEGIETTDGREGRVGVRLQVRDNGIGMRPEVQQRLFRPFSQGDAATTRRFGGTGLGLVISRRLAEMMGGRIELESEEGEGSVFTVHLSLNAVGPRTAPAGTALAGLTVLLIDDDQMATDILGRYLAHAGAEIVLTPNEEVPARLEALDEPGTSDRPIIVIDSRGSRARFNELRRRLRGEARGPLRFVWVGRGRRRYPRPDGDDGIALDLDAMRRSAFINAVAAAAGRESPEIYDQAEQEIERVEPPSAAEAERAGRLILVAEDNPANQTVIRHQLALLGFAAEMADDGERALAQWRSGRFTLLLTDCHMPGMDGYDLARAIRREEGPDQHVPIIAITADAMKGTAGKCLAAGMDDYLTKPMQLHQLREKVAKWLPDSAIEASRRTAHPVTSAKEDKPVNAGALAAMLEIEEPGALVEYYRAFTESGSEIAGEIRAAHDAQDLAAIGKLGHKLKSAARTIGADALADCCDGLEKAGKAGDGEEVDRQMDRFMPLFNGVRDWIEEFEDMVARGARTDGQ</sequence>
<dbReference type="InterPro" id="IPR000014">
    <property type="entry name" value="PAS"/>
</dbReference>
<proteinExistence type="predicted"/>
<dbReference type="GO" id="GO:0005524">
    <property type="term" value="F:ATP binding"/>
    <property type="evidence" value="ECO:0007669"/>
    <property type="project" value="UniProtKB-KW"/>
</dbReference>
<dbReference type="CDD" id="cd00082">
    <property type="entry name" value="HisKA"/>
    <property type="match status" value="1"/>
</dbReference>
<dbReference type="Pfam" id="PF00072">
    <property type="entry name" value="Response_reg"/>
    <property type="match status" value="1"/>
</dbReference>
<comment type="subunit">
    <text evidence="10">At low DSF concentrations, interacts with RpfF.</text>
</comment>
<evidence type="ECO:0000256" key="1">
    <source>
        <dbReference type="ARBA" id="ARBA00000085"/>
    </source>
</evidence>
<dbReference type="InterPro" id="IPR005467">
    <property type="entry name" value="His_kinase_dom"/>
</dbReference>
<dbReference type="FunFam" id="3.30.565.10:FF:000010">
    <property type="entry name" value="Sensor histidine kinase RcsC"/>
    <property type="match status" value="1"/>
</dbReference>
<organism evidence="21 22">
    <name type="scientific">Thioflavicoccus mobilis 8321</name>
    <dbReference type="NCBI Taxonomy" id="765912"/>
    <lineage>
        <taxon>Bacteria</taxon>
        <taxon>Pseudomonadati</taxon>
        <taxon>Pseudomonadota</taxon>
        <taxon>Gammaproteobacteria</taxon>
        <taxon>Chromatiales</taxon>
        <taxon>Chromatiaceae</taxon>
        <taxon>Thioflavicoccus</taxon>
    </lineage>
</organism>
<dbReference type="InterPro" id="IPR036890">
    <property type="entry name" value="HATPase_C_sf"/>
</dbReference>
<feature type="domain" description="PAC" evidence="19">
    <location>
        <begin position="445"/>
        <end position="495"/>
    </location>
</feature>
<evidence type="ECO:0000256" key="13">
    <source>
        <dbReference type="PROSITE-ProRule" id="PRU00110"/>
    </source>
</evidence>
<dbReference type="InterPro" id="IPR036097">
    <property type="entry name" value="HisK_dim/P_sf"/>
</dbReference>
<evidence type="ECO:0000256" key="9">
    <source>
        <dbReference type="ARBA" id="ARBA00059827"/>
    </source>
</evidence>
<feature type="domain" description="Histidine kinase" evidence="16">
    <location>
        <begin position="784"/>
        <end position="1012"/>
    </location>
</feature>
<name>L0GVT5_9GAMM</name>